<dbReference type="OrthoDB" id="6415790at2759"/>
<feature type="compositionally biased region" description="Polar residues" evidence="2">
    <location>
        <begin position="377"/>
        <end position="386"/>
    </location>
</feature>
<dbReference type="EMBL" id="MLYV02000523">
    <property type="protein sequence ID" value="PSR85863.1"/>
    <property type="molecule type" value="Genomic_DNA"/>
</dbReference>
<dbReference type="STRING" id="98765.A0A2R6P5J8"/>
<feature type="compositionally biased region" description="Polar residues" evidence="2">
    <location>
        <begin position="488"/>
        <end position="504"/>
    </location>
</feature>
<feature type="compositionally biased region" description="Low complexity" evidence="2">
    <location>
        <begin position="103"/>
        <end position="140"/>
    </location>
</feature>
<feature type="region of interest" description="Disordered" evidence="2">
    <location>
        <begin position="1323"/>
        <end position="1371"/>
    </location>
</feature>
<evidence type="ECO:0000313" key="5">
    <source>
        <dbReference type="Proteomes" id="UP000186601"/>
    </source>
</evidence>
<evidence type="ECO:0000259" key="3">
    <source>
        <dbReference type="PROSITE" id="PS50829"/>
    </source>
</evidence>
<feature type="region of interest" description="Disordered" evidence="2">
    <location>
        <begin position="800"/>
        <end position="827"/>
    </location>
</feature>
<sequence length="1404" mass="151926">MSSPLLGQPAGLSPDILEHSSLHGTQDEQWSDIPNTLDTDDEQGSNREASDGQDDLTIRPPKISTNKPDEVNSPSPTVPSPTTTQEMPRGEMEVDSVSVHSLPVVQVTEPTSPTVPTTSRSTTSSFPVSPTTSLAPTASSLDRRNRQRTVLDVRASNRISGFFSNLIHRRDPPPSATREQAQSPTPPKDSSRASSPLPSRASTPPPALPAPALADLGLSLLSITSHLSPSHFSSPPSSGAFLHPHYLLLCHAQGLDVLSLVSPPAPQPYSLIRRVPFKSVVVMEHRGVLVAIAGRRDGVRVYALEEVRRAVEWRVEMEVKREREKARREEVKKALMASHEAREKRPASEKDTKARILPLFPSNANAKSKPNRRATVSVGSPSTPAQRTPTVRRPKTPPPQLPPTGPPPAYSARSRSNSSVPIDTNTSRARTTSVNDVLAGTLHRRPQFGEDGNYQRNDMKSDWASSDDEAIDPITAPSGSQALDERTSSVNALSPPGQASTSDAATHLEVPPLPRSLTSASMQPRRSRPANLDLSLSRANATTDAIPTTAPPSPTPTLLTLRQTLMTSPGSIGAGSTRPNVNAEHSEAPHSVAEEADAEGDEEEDGDGEVVPSSPTTPTRERISLAEALMESRLPGLAPVGTAQPQEAILLGTTDSDVPASPRTSDSFSTRTRRSMGDQSTRRRRRWSVLDGIFTPGSSQPSVPAVPERPLVSHHNEMETSSQPETRERQPSVLSRSHSTREPAAAVNSRERPNTVERPSTAPGLNAGNSAFAAPVSSAASTLSQPSSASRFLPRIITNAFGRRSEDQPLSPRNPEMDGRKSSAAPVAVQAPAPKLEYVKLPGTKGSIMVKAVETAKKSFLAILCGENGEKVELFAGTYRTALGLSRTFILPDSPRSLELQLQGDDLVEVFLVFSQNVFGLEPATVRVREVRIGRAERRAARRRLRETQQVTDSVDGDAAPADEDTTVNVSIAVTIASSSPNITEDSHQLSPLPSPAPGTLHPADTPSNTMETASTLLNSTNADELITLAAAQMSPYTTFQQLTFAPNFPLATVADEYIIPPTYPSFLEYRSQYEPEVEGTNNVDLSQVQFSPPGLPAPVVSPPSLWYYRDPKGIVHGPWKANIMQTWYKDGLLPPDLPVRREEDEEYTPLKELRLQCLDPMFPFRSSPPPPSPAPIPAQQLPFVDPAKPLLPPMSLLSQPKHFGPPALFFSSRGGHSTTIVDARGRSVLRGRFVWSPDEDDEDETNSGGARLGDVKRLEAFDVEDRAVLVAMRQGGLEVVDFGDALLLPADHSRTLFPHFHPPSSSVNRRGAYIWRIGAPISASSSSSSLPSLPPRLPHRFHGKKQSIGVVKSPGRSDLSTSGDADQEHRDEVLFLGRKDNEVYICEKRPGSFRILRLSPNLP</sequence>
<keyword evidence="5" id="KW-1185">Reference proteome</keyword>
<dbReference type="Gene3D" id="3.30.1490.40">
    <property type="match status" value="1"/>
</dbReference>
<feature type="region of interest" description="Disordered" evidence="2">
    <location>
        <begin position="567"/>
        <end position="619"/>
    </location>
</feature>
<feature type="compositionally biased region" description="Acidic residues" evidence="2">
    <location>
        <begin position="594"/>
        <end position="608"/>
    </location>
</feature>
<dbReference type="PANTHER" id="PTHR13037:SF24">
    <property type="entry name" value="POLYCOMB PROTEIN PCL-RELATED"/>
    <property type="match status" value="1"/>
</dbReference>
<dbReference type="SMART" id="SM00444">
    <property type="entry name" value="GYF"/>
    <property type="match status" value="1"/>
</dbReference>
<gene>
    <name evidence="4" type="ORF">PHLCEN_2v5339</name>
</gene>
<feature type="compositionally biased region" description="Polar residues" evidence="2">
    <location>
        <begin position="981"/>
        <end position="992"/>
    </location>
</feature>
<feature type="compositionally biased region" description="Polar residues" evidence="2">
    <location>
        <begin position="22"/>
        <end position="37"/>
    </location>
</feature>
<feature type="compositionally biased region" description="Polar residues" evidence="2">
    <location>
        <begin position="413"/>
        <end position="435"/>
    </location>
</feature>
<name>A0A2R6P5J8_9APHY</name>
<dbReference type="SUPFAM" id="SSF55277">
    <property type="entry name" value="GYF domain"/>
    <property type="match status" value="1"/>
</dbReference>
<organism evidence="4 5">
    <name type="scientific">Hermanssonia centrifuga</name>
    <dbReference type="NCBI Taxonomy" id="98765"/>
    <lineage>
        <taxon>Eukaryota</taxon>
        <taxon>Fungi</taxon>
        <taxon>Dikarya</taxon>
        <taxon>Basidiomycota</taxon>
        <taxon>Agaricomycotina</taxon>
        <taxon>Agaricomycetes</taxon>
        <taxon>Polyporales</taxon>
        <taxon>Meruliaceae</taxon>
        <taxon>Hermanssonia</taxon>
    </lineage>
</organism>
<protein>
    <recommendedName>
        <fullName evidence="3">GYF domain-containing protein</fullName>
    </recommendedName>
</protein>
<feature type="compositionally biased region" description="Low complexity" evidence="2">
    <location>
        <begin position="1323"/>
        <end position="1332"/>
    </location>
</feature>
<dbReference type="Pfam" id="PF02213">
    <property type="entry name" value="GYF"/>
    <property type="match status" value="1"/>
</dbReference>
<feature type="region of interest" description="Disordered" evidence="2">
    <location>
        <begin position="334"/>
        <end position="534"/>
    </location>
</feature>
<dbReference type="Proteomes" id="UP000186601">
    <property type="component" value="Unassembled WGS sequence"/>
</dbReference>
<comment type="caution">
    <text evidence="4">The sequence shown here is derived from an EMBL/GenBank/DDBJ whole genome shotgun (WGS) entry which is preliminary data.</text>
</comment>
<proteinExistence type="predicted"/>
<dbReference type="InterPro" id="IPR035445">
    <property type="entry name" value="GYF-like_dom_sf"/>
</dbReference>
<evidence type="ECO:0000256" key="2">
    <source>
        <dbReference type="SAM" id="MobiDB-lite"/>
    </source>
</evidence>
<keyword evidence="1" id="KW-0945">Host-virus interaction</keyword>
<feature type="region of interest" description="Disordered" evidence="2">
    <location>
        <begin position="944"/>
        <end position="963"/>
    </location>
</feature>
<feature type="compositionally biased region" description="Pro residues" evidence="2">
    <location>
        <begin position="396"/>
        <end position="409"/>
    </location>
</feature>
<dbReference type="PROSITE" id="PS50829">
    <property type="entry name" value="GYF"/>
    <property type="match status" value="1"/>
</dbReference>
<dbReference type="PANTHER" id="PTHR13037">
    <property type="entry name" value="FORMIN"/>
    <property type="match status" value="1"/>
</dbReference>
<feature type="region of interest" description="Disordered" evidence="2">
    <location>
        <begin position="981"/>
        <end position="1009"/>
    </location>
</feature>
<feature type="compositionally biased region" description="Low complexity" evidence="2">
    <location>
        <begin position="192"/>
        <end position="202"/>
    </location>
</feature>
<feature type="region of interest" description="Disordered" evidence="2">
    <location>
        <begin position="652"/>
        <end position="769"/>
    </location>
</feature>
<reference evidence="4 5" key="1">
    <citation type="submission" date="2018-02" db="EMBL/GenBank/DDBJ databases">
        <title>Genome sequence of the basidiomycete white-rot fungus Phlebia centrifuga.</title>
        <authorList>
            <person name="Granchi Z."/>
            <person name="Peng M."/>
            <person name="de Vries R.P."/>
            <person name="Hilden K."/>
            <person name="Makela M.R."/>
            <person name="Grigoriev I."/>
            <person name="Riley R."/>
        </authorList>
    </citation>
    <scope>NUCLEOTIDE SEQUENCE [LARGE SCALE GENOMIC DNA]</scope>
    <source>
        <strain evidence="4 5">FBCC195</strain>
    </source>
</reference>
<evidence type="ECO:0000313" key="4">
    <source>
        <dbReference type="EMBL" id="PSR85863.1"/>
    </source>
</evidence>
<evidence type="ECO:0000256" key="1">
    <source>
        <dbReference type="ARBA" id="ARBA00022581"/>
    </source>
</evidence>
<feature type="region of interest" description="Disordered" evidence="2">
    <location>
        <begin position="1"/>
        <end position="209"/>
    </location>
</feature>
<accession>A0A2R6P5J8</accession>
<feature type="compositionally biased region" description="Basic and acidic residues" evidence="2">
    <location>
        <begin position="334"/>
        <end position="354"/>
    </location>
</feature>
<dbReference type="InterPro" id="IPR003169">
    <property type="entry name" value="GYF"/>
</dbReference>
<feature type="domain" description="GYF" evidence="3">
    <location>
        <begin position="1104"/>
        <end position="1160"/>
    </location>
</feature>